<comment type="caution">
    <text evidence="2">The sequence shown here is derived from an EMBL/GenBank/DDBJ whole genome shotgun (WGS) entry which is preliminary data.</text>
</comment>
<dbReference type="AlphaFoldDB" id="A0AAJ0H8V3"/>
<reference evidence="2" key="1">
    <citation type="journal article" date="2023" name="Mol. Phylogenet. Evol.">
        <title>Genome-scale phylogeny and comparative genomics of the fungal order Sordariales.</title>
        <authorList>
            <person name="Hensen N."/>
            <person name="Bonometti L."/>
            <person name="Westerberg I."/>
            <person name="Brannstrom I.O."/>
            <person name="Guillou S."/>
            <person name="Cros-Aarteil S."/>
            <person name="Calhoun S."/>
            <person name="Haridas S."/>
            <person name="Kuo A."/>
            <person name="Mondo S."/>
            <person name="Pangilinan J."/>
            <person name="Riley R."/>
            <person name="LaButti K."/>
            <person name="Andreopoulos B."/>
            <person name="Lipzen A."/>
            <person name="Chen C."/>
            <person name="Yan M."/>
            <person name="Daum C."/>
            <person name="Ng V."/>
            <person name="Clum A."/>
            <person name="Steindorff A."/>
            <person name="Ohm R.A."/>
            <person name="Martin F."/>
            <person name="Silar P."/>
            <person name="Natvig D.O."/>
            <person name="Lalanne C."/>
            <person name="Gautier V."/>
            <person name="Ament-Velasquez S.L."/>
            <person name="Kruys A."/>
            <person name="Hutchinson M.I."/>
            <person name="Powell A.J."/>
            <person name="Barry K."/>
            <person name="Miller A.N."/>
            <person name="Grigoriev I.V."/>
            <person name="Debuchy R."/>
            <person name="Gladieux P."/>
            <person name="Hiltunen Thoren M."/>
            <person name="Johannesson H."/>
        </authorList>
    </citation>
    <scope>NUCLEOTIDE SEQUENCE</scope>
    <source>
        <strain evidence="2">CBS 955.72</strain>
    </source>
</reference>
<name>A0AAJ0H8V3_9PEZI</name>
<feature type="region of interest" description="Disordered" evidence="1">
    <location>
        <begin position="109"/>
        <end position="160"/>
    </location>
</feature>
<evidence type="ECO:0000313" key="2">
    <source>
        <dbReference type="EMBL" id="KAK3343870.1"/>
    </source>
</evidence>
<protein>
    <submittedName>
        <fullName evidence="2">Uncharacterized protein</fullName>
    </submittedName>
</protein>
<gene>
    <name evidence="2" type="ORF">B0T25DRAFT_309958</name>
</gene>
<reference evidence="2" key="2">
    <citation type="submission" date="2023-06" db="EMBL/GenBank/DDBJ databases">
        <authorList>
            <consortium name="Lawrence Berkeley National Laboratory"/>
            <person name="Haridas S."/>
            <person name="Hensen N."/>
            <person name="Bonometti L."/>
            <person name="Westerberg I."/>
            <person name="Brannstrom I.O."/>
            <person name="Guillou S."/>
            <person name="Cros-Aarteil S."/>
            <person name="Calhoun S."/>
            <person name="Kuo A."/>
            <person name="Mondo S."/>
            <person name="Pangilinan J."/>
            <person name="Riley R."/>
            <person name="Labutti K."/>
            <person name="Andreopoulos B."/>
            <person name="Lipzen A."/>
            <person name="Chen C."/>
            <person name="Yanf M."/>
            <person name="Daum C."/>
            <person name="Ng V."/>
            <person name="Clum A."/>
            <person name="Steindorff A."/>
            <person name="Ohm R."/>
            <person name="Martin F."/>
            <person name="Silar P."/>
            <person name="Natvig D."/>
            <person name="Lalanne C."/>
            <person name="Gautier V."/>
            <person name="Ament-Velasquez S.L."/>
            <person name="Kruys A."/>
            <person name="Hutchinson M.I."/>
            <person name="Powell A.J."/>
            <person name="Barry K."/>
            <person name="Miller A.N."/>
            <person name="Grigoriev I.V."/>
            <person name="Debuchy R."/>
            <person name="Gladieux P."/>
            <person name="Thoren M.H."/>
            <person name="Johannesson H."/>
        </authorList>
    </citation>
    <scope>NUCLEOTIDE SEQUENCE</scope>
    <source>
        <strain evidence="2">CBS 955.72</strain>
    </source>
</reference>
<feature type="compositionally biased region" description="Basic and acidic residues" evidence="1">
    <location>
        <begin position="109"/>
        <end position="122"/>
    </location>
</feature>
<evidence type="ECO:0000313" key="3">
    <source>
        <dbReference type="Proteomes" id="UP001275084"/>
    </source>
</evidence>
<feature type="compositionally biased region" description="Basic and acidic residues" evidence="1">
    <location>
        <begin position="138"/>
        <end position="154"/>
    </location>
</feature>
<dbReference type="Proteomes" id="UP001275084">
    <property type="component" value="Unassembled WGS sequence"/>
</dbReference>
<keyword evidence="3" id="KW-1185">Reference proteome</keyword>
<proteinExistence type="predicted"/>
<evidence type="ECO:0000256" key="1">
    <source>
        <dbReference type="SAM" id="MobiDB-lite"/>
    </source>
</evidence>
<sequence>MVPRFGSPCCYQPSRGRSNQSIVIKVASLVCSPSEKVQHLVFCFWRSLSRSLALVSSDSRPTKFTLLDRCRQPPNSPRIHTQNVSPLTPPFVAGLLDATRLNAWEKSRKQRAELSKSKKENPELPPQCVRLSRTSQENGEKNDYTIADKSENPKTIRGNRQISDSLRGSVVPNCYNFFPWKDFGLRWIVHRPKGSATKSTDGEADN</sequence>
<dbReference type="EMBL" id="JAUIQD010000007">
    <property type="protein sequence ID" value="KAK3343870.1"/>
    <property type="molecule type" value="Genomic_DNA"/>
</dbReference>
<accession>A0AAJ0H8V3</accession>
<organism evidence="2 3">
    <name type="scientific">Lasiosphaeria hispida</name>
    <dbReference type="NCBI Taxonomy" id="260671"/>
    <lineage>
        <taxon>Eukaryota</taxon>
        <taxon>Fungi</taxon>
        <taxon>Dikarya</taxon>
        <taxon>Ascomycota</taxon>
        <taxon>Pezizomycotina</taxon>
        <taxon>Sordariomycetes</taxon>
        <taxon>Sordariomycetidae</taxon>
        <taxon>Sordariales</taxon>
        <taxon>Lasiosphaeriaceae</taxon>
        <taxon>Lasiosphaeria</taxon>
    </lineage>
</organism>